<organism evidence="2 3">
    <name type="scientific">Cotesia glomerata</name>
    <name type="common">Lepidopteran parasitic wasp</name>
    <name type="synonym">Apanteles glomeratus</name>
    <dbReference type="NCBI Taxonomy" id="32391"/>
    <lineage>
        <taxon>Eukaryota</taxon>
        <taxon>Metazoa</taxon>
        <taxon>Ecdysozoa</taxon>
        <taxon>Arthropoda</taxon>
        <taxon>Hexapoda</taxon>
        <taxon>Insecta</taxon>
        <taxon>Pterygota</taxon>
        <taxon>Neoptera</taxon>
        <taxon>Endopterygota</taxon>
        <taxon>Hymenoptera</taxon>
        <taxon>Apocrita</taxon>
        <taxon>Ichneumonoidea</taxon>
        <taxon>Braconidae</taxon>
        <taxon>Microgastrinae</taxon>
        <taxon>Cotesia</taxon>
    </lineage>
</organism>
<reference evidence="2 3" key="1">
    <citation type="journal article" date="2021" name="J. Hered.">
        <title>A chromosome-level genome assembly of the parasitoid wasp, Cotesia glomerata (Hymenoptera: Braconidae).</title>
        <authorList>
            <person name="Pinto B.J."/>
            <person name="Weis J.J."/>
            <person name="Gamble T."/>
            <person name="Ode P.J."/>
            <person name="Paul R."/>
            <person name="Zaspel J.M."/>
        </authorList>
    </citation>
    <scope>NUCLEOTIDE SEQUENCE [LARGE SCALE GENOMIC DNA]</scope>
    <source>
        <strain evidence="2">CgM1</strain>
    </source>
</reference>
<keyword evidence="1" id="KW-1133">Transmembrane helix</keyword>
<keyword evidence="1" id="KW-0472">Membrane</keyword>
<keyword evidence="1" id="KW-0812">Transmembrane</keyword>
<proteinExistence type="predicted"/>
<keyword evidence="3" id="KW-1185">Reference proteome</keyword>
<evidence type="ECO:0000313" key="3">
    <source>
        <dbReference type="Proteomes" id="UP000826195"/>
    </source>
</evidence>
<dbReference type="Proteomes" id="UP000826195">
    <property type="component" value="Unassembled WGS sequence"/>
</dbReference>
<gene>
    <name evidence="2" type="ORF">KQX54_017301</name>
</gene>
<feature type="transmembrane region" description="Helical" evidence="1">
    <location>
        <begin position="170"/>
        <end position="189"/>
    </location>
</feature>
<dbReference type="AlphaFoldDB" id="A0AAV7IXU6"/>
<sequence length="194" mass="21337">MCTCEPQHLAVSCARSPRSDILSLRHIWLRLRSSESVSQQSSLVRASLRRTTFLSSPSLHTFSGMIKLAGRTEIISVSFRVLISGTIGIEVFSNSKAVREESGTEALRQLCRVRTQRAGSNRNFEDSSVNLEQLPGVLSHLGENCWGRNEAATCHVGQDRFTEMPRPGRNIGPALVFLAVYAIVLVQAGDQGKL</sequence>
<evidence type="ECO:0000256" key="1">
    <source>
        <dbReference type="SAM" id="Phobius"/>
    </source>
</evidence>
<protein>
    <submittedName>
        <fullName evidence="2">Uncharacterized protein</fullName>
    </submittedName>
</protein>
<accession>A0AAV7IXU6</accession>
<name>A0AAV7IXU6_COTGL</name>
<dbReference type="EMBL" id="JAHXZJ010000374">
    <property type="protein sequence ID" value="KAH0561513.1"/>
    <property type="molecule type" value="Genomic_DNA"/>
</dbReference>
<evidence type="ECO:0000313" key="2">
    <source>
        <dbReference type="EMBL" id="KAH0561513.1"/>
    </source>
</evidence>
<comment type="caution">
    <text evidence="2">The sequence shown here is derived from an EMBL/GenBank/DDBJ whole genome shotgun (WGS) entry which is preliminary data.</text>
</comment>